<gene>
    <name evidence="2" type="ORF">pa1310018</name>
</gene>
<evidence type="ECO:0000256" key="1">
    <source>
        <dbReference type="SAM" id="Phobius"/>
    </source>
</evidence>
<keyword evidence="1" id="KW-1133">Transmembrane helix</keyword>
<dbReference type="EMBL" id="CR848688">
    <property type="protein sequence ID" value="CAH61043.1"/>
    <property type="molecule type" value="Genomic_DNA"/>
</dbReference>
<name>Q58CH2_PSEAI</name>
<sequence>MEYTRSNEPGMVVMRFAKVFLSFGVIVLCVLLIGGTSEAIRKHVTQSIYDSSPEVRAAISRASTLLKSSAAAEQKQVIDEFRPYREKSDQAYRLIFWGQIGAYLALMLASTFLYLRLNPRAPKEPVSD</sequence>
<evidence type="ECO:0000313" key="2">
    <source>
        <dbReference type="EMBL" id="CAH61043.1"/>
    </source>
</evidence>
<organism evidence="2">
    <name type="scientific">Pseudomonas aeruginosa</name>
    <dbReference type="NCBI Taxonomy" id="287"/>
    <lineage>
        <taxon>Bacteria</taxon>
        <taxon>Pseudomonadati</taxon>
        <taxon>Pseudomonadota</taxon>
        <taxon>Gammaproteobacteria</taxon>
        <taxon>Pseudomonadales</taxon>
        <taxon>Pseudomonadaceae</taxon>
        <taxon>Pseudomonas</taxon>
    </lineage>
</organism>
<feature type="transmembrane region" description="Helical" evidence="1">
    <location>
        <begin position="94"/>
        <end position="115"/>
    </location>
</feature>
<keyword evidence="1" id="KW-0472">Membrane</keyword>
<reference evidence="2" key="1">
    <citation type="journal article" date="2005" name="Am. J. Respir. Cell Mol. Biol.">
        <title>Identification of DNA markers for a transmissible Pseudomonas aeruginosa cystic fibrosis strain.</title>
        <authorList>
            <person name="Lewis D.A."/>
            <person name="Jones A."/>
            <person name="Parkhill J."/>
            <person name="Speert D.P."/>
            <person name="Govan J.R.W."/>
            <person name="LiPuma J.J."/>
            <person name="Lory S."/>
            <person name="Webb A.K."/>
            <person name="Mahenthiralingam E."/>
        </authorList>
    </citation>
    <scope>NUCLEOTIDE SEQUENCE</scope>
    <source>
        <strain evidence="2">MA</strain>
    </source>
</reference>
<feature type="transmembrane region" description="Helical" evidence="1">
    <location>
        <begin position="12"/>
        <end position="33"/>
    </location>
</feature>
<proteinExistence type="predicted"/>
<dbReference type="AlphaFoldDB" id="Q58CH2"/>
<accession>Q58CH2</accession>
<keyword evidence="1" id="KW-0812">Transmembrane</keyword>
<protein>
    <submittedName>
        <fullName evidence="2">Putative integral membrane protein</fullName>
    </submittedName>
</protein>